<keyword evidence="5" id="KW-1185">Reference proteome</keyword>
<organism evidence="4 5">
    <name type="scientific">Orchesella cincta</name>
    <name type="common">Springtail</name>
    <name type="synonym">Podura cincta</name>
    <dbReference type="NCBI Taxonomy" id="48709"/>
    <lineage>
        <taxon>Eukaryota</taxon>
        <taxon>Metazoa</taxon>
        <taxon>Ecdysozoa</taxon>
        <taxon>Arthropoda</taxon>
        <taxon>Hexapoda</taxon>
        <taxon>Collembola</taxon>
        <taxon>Entomobryomorpha</taxon>
        <taxon>Entomobryoidea</taxon>
        <taxon>Orchesellidae</taxon>
        <taxon>Orchesellinae</taxon>
        <taxon>Orchesella</taxon>
    </lineage>
</organism>
<dbReference type="InterPro" id="IPR005823">
    <property type="entry name" value="Ribosomal_uL13_bac-type"/>
</dbReference>
<dbReference type="GO" id="GO:0005762">
    <property type="term" value="C:mitochondrial large ribosomal subunit"/>
    <property type="evidence" value="ECO:0007669"/>
    <property type="project" value="TreeGrafter"/>
</dbReference>
<dbReference type="GO" id="GO:0003735">
    <property type="term" value="F:structural constituent of ribosome"/>
    <property type="evidence" value="ECO:0007669"/>
    <property type="project" value="InterPro"/>
</dbReference>
<accession>A0A1D2M3N3</accession>
<comment type="caution">
    <text evidence="4">The sequence shown here is derived from an EMBL/GenBank/DDBJ whole genome shotgun (WGS) entry which is preliminary data.</text>
</comment>
<evidence type="ECO:0000256" key="2">
    <source>
        <dbReference type="ARBA" id="ARBA00022980"/>
    </source>
</evidence>
<evidence type="ECO:0000313" key="4">
    <source>
        <dbReference type="EMBL" id="ODM87585.1"/>
    </source>
</evidence>
<dbReference type="Proteomes" id="UP000094527">
    <property type="component" value="Unassembled WGS sequence"/>
</dbReference>
<dbReference type="GO" id="GO:0006412">
    <property type="term" value="P:translation"/>
    <property type="evidence" value="ECO:0007669"/>
    <property type="project" value="InterPro"/>
</dbReference>
<dbReference type="GO" id="GO:0003729">
    <property type="term" value="F:mRNA binding"/>
    <property type="evidence" value="ECO:0007669"/>
    <property type="project" value="TreeGrafter"/>
</dbReference>
<proteinExistence type="inferred from homology"/>
<gene>
    <name evidence="4" type="ORF">Ocin01_19096</name>
</gene>
<evidence type="ECO:0000256" key="1">
    <source>
        <dbReference type="ARBA" id="ARBA00006227"/>
    </source>
</evidence>
<dbReference type="EMBL" id="LJIJ01005018">
    <property type="protein sequence ID" value="ODM87585.1"/>
    <property type="molecule type" value="Genomic_DNA"/>
</dbReference>
<dbReference type="FunFam" id="3.90.1180.10:FF:000005">
    <property type="entry name" value="39S ribosomal protein L13, mitochondrial"/>
    <property type="match status" value="1"/>
</dbReference>
<dbReference type="OMA" id="HKPIYTP"/>
<keyword evidence="2 4" id="KW-0689">Ribosomal protein</keyword>
<dbReference type="PIRSF" id="PIRSF002181">
    <property type="entry name" value="Ribosomal_L13"/>
    <property type="match status" value="1"/>
</dbReference>
<dbReference type="HAMAP" id="MF_01366">
    <property type="entry name" value="Ribosomal_uL13"/>
    <property type="match status" value="1"/>
</dbReference>
<dbReference type="OrthoDB" id="274622at2759"/>
<evidence type="ECO:0000313" key="5">
    <source>
        <dbReference type="Proteomes" id="UP000094527"/>
    </source>
</evidence>
<dbReference type="PANTHER" id="PTHR11545:SF2">
    <property type="entry name" value="LARGE RIBOSOMAL SUBUNIT PROTEIN UL13M"/>
    <property type="match status" value="1"/>
</dbReference>
<dbReference type="PANTHER" id="PTHR11545">
    <property type="entry name" value="RIBOSOMAL PROTEIN L13"/>
    <property type="match status" value="1"/>
</dbReference>
<comment type="similarity">
    <text evidence="1">Belongs to the universal ribosomal protein uL13 family.</text>
</comment>
<dbReference type="InterPro" id="IPR005822">
    <property type="entry name" value="Ribosomal_uL13"/>
</dbReference>
<evidence type="ECO:0000256" key="3">
    <source>
        <dbReference type="ARBA" id="ARBA00023274"/>
    </source>
</evidence>
<name>A0A1D2M3N3_ORCCI</name>
<keyword evidence="3" id="KW-0687">Ribonucleoprotein</keyword>
<dbReference type="STRING" id="48709.A0A1D2M3N3"/>
<dbReference type="Pfam" id="PF00572">
    <property type="entry name" value="Ribosomal_L13"/>
    <property type="match status" value="1"/>
</dbReference>
<dbReference type="Gene3D" id="3.90.1180.10">
    <property type="entry name" value="Ribosomal protein L13"/>
    <property type="match status" value="1"/>
</dbReference>
<dbReference type="CDD" id="cd00392">
    <property type="entry name" value="Ribosomal_L13"/>
    <property type="match status" value="1"/>
</dbReference>
<protein>
    <submittedName>
        <fullName evidence="4">39S ribosomal protein L13, mitochondrial</fullName>
    </submittedName>
</protein>
<dbReference type="InterPro" id="IPR036899">
    <property type="entry name" value="Ribosomal_uL13_sf"/>
</dbReference>
<dbReference type="GO" id="GO:0017148">
    <property type="term" value="P:negative regulation of translation"/>
    <property type="evidence" value="ECO:0007669"/>
    <property type="project" value="TreeGrafter"/>
</dbReference>
<reference evidence="4 5" key="1">
    <citation type="journal article" date="2016" name="Genome Biol. Evol.">
        <title>Gene Family Evolution Reflects Adaptation to Soil Environmental Stressors in the Genome of the Collembolan Orchesella cincta.</title>
        <authorList>
            <person name="Faddeeva-Vakhrusheva A."/>
            <person name="Derks M.F."/>
            <person name="Anvar S.Y."/>
            <person name="Agamennone V."/>
            <person name="Suring W."/>
            <person name="Smit S."/>
            <person name="van Straalen N.M."/>
            <person name="Roelofs D."/>
        </authorList>
    </citation>
    <scope>NUCLEOTIDE SEQUENCE [LARGE SCALE GENOMIC DNA]</scope>
    <source>
        <tissue evidence="4">Mixed pool</tissue>
    </source>
</reference>
<dbReference type="AlphaFoldDB" id="A0A1D2M3N3"/>
<dbReference type="SUPFAM" id="SSF52161">
    <property type="entry name" value="Ribosomal protein L13"/>
    <property type="match status" value="1"/>
</dbReference>
<sequence length="180" mass="21391">MSATKRVQQWLTFTRQWWLFDAKWQDPYKSATVITKYLKGGHKPIFGGGHMDCGDHVVVINSQDIALRGGDEWYYRVYFHHTGYPGGATWTKAWELHKIDPTMILWKACYKELDKNWSRRGRMLRLHIFKDEKIPVDIIPNITDQIPQLRAVPKRLKDYSQEEIEKFPKLFDFPKEHVLD</sequence>